<dbReference type="RefSeq" id="WP_109823908.1">
    <property type="nucleotide sequence ID" value="NZ_QGKL01000035.1"/>
</dbReference>
<organism evidence="2 3">
    <name type="scientific">Leucothrix arctica</name>
    <dbReference type="NCBI Taxonomy" id="1481894"/>
    <lineage>
        <taxon>Bacteria</taxon>
        <taxon>Pseudomonadati</taxon>
        <taxon>Pseudomonadota</taxon>
        <taxon>Gammaproteobacteria</taxon>
        <taxon>Thiotrichales</taxon>
        <taxon>Thiotrichaceae</taxon>
        <taxon>Leucothrix</taxon>
    </lineage>
</organism>
<reference evidence="2 3" key="1">
    <citation type="submission" date="2018-05" db="EMBL/GenBank/DDBJ databases">
        <title>Leucothrix arctica sp. nov., isolated from Arctic seawater.</title>
        <authorList>
            <person name="Choi A."/>
            <person name="Baek K."/>
        </authorList>
    </citation>
    <scope>NUCLEOTIDE SEQUENCE [LARGE SCALE GENOMIC DNA]</scope>
    <source>
        <strain evidence="2 3">IMCC9719</strain>
    </source>
</reference>
<keyword evidence="1" id="KW-0732">Signal</keyword>
<accession>A0A317C9T4</accession>
<name>A0A317C9T4_9GAMM</name>
<protein>
    <recommendedName>
        <fullName evidence="4">YtkA-like domain-containing protein</fullName>
    </recommendedName>
</protein>
<evidence type="ECO:0000313" key="2">
    <source>
        <dbReference type="EMBL" id="PWQ95296.1"/>
    </source>
</evidence>
<dbReference type="Proteomes" id="UP000245506">
    <property type="component" value="Unassembled WGS sequence"/>
</dbReference>
<feature type="chain" id="PRO_5016445050" description="YtkA-like domain-containing protein" evidence="1">
    <location>
        <begin position="22"/>
        <end position="141"/>
    </location>
</feature>
<comment type="caution">
    <text evidence="2">The sequence shown here is derived from an EMBL/GenBank/DDBJ whole genome shotgun (WGS) entry which is preliminary data.</text>
</comment>
<sequence>MRNKLLTITFLIVCFAADAYAFVAQECRSGSGWSFLQTAEAESGPVMSDLTKDDITLGQPFSFHVALCDTKKDQPDRVTATAIMPAHQHGMNYTPTVTFDVASQTYKIKDFLFHMPGQWTVNISTYTGDFAVHYSQNITIN</sequence>
<keyword evidence="3" id="KW-1185">Reference proteome</keyword>
<feature type="signal peptide" evidence="1">
    <location>
        <begin position="1"/>
        <end position="21"/>
    </location>
</feature>
<evidence type="ECO:0000313" key="3">
    <source>
        <dbReference type="Proteomes" id="UP000245506"/>
    </source>
</evidence>
<proteinExistence type="predicted"/>
<evidence type="ECO:0000256" key="1">
    <source>
        <dbReference type="SAM" id="SignalP"/>
    </source>
</evidence>
<evidence type="ECO:0008006" key="4">
    <source>
        <dbReference type="Google" id="ProtNLM"/>
    </source>
</evidence>
<dbReference type="EMBL" id="QGKL01000035">
    <property type="protein sequence ID" value="PWQ95296.1"/>
    <property type="molecule type" value="Genomic_DNA"/>
</dbReference>
<dbReference type="OrthoDB" id="330101at2"/>
<dbReference type="AlphaFoldDB" id="A0A317C9T4"/>
<gene>
    <name evidence="2" type="ORF">DKT75_13205</name>
</gene>